<protein>
    <recommendedName>
        <fullName evidence="4">YfzA-like protein</fullName>
    </recommendedName>
</protein>
<feature type="transmembrane region" description="Helical" evidence="1">
    <location>
        <begin position="20"/>
        <end position="37"/>
    </location>
</feature>
<evidence type="ECO:0000313" key="3">
    <source>
        <dbReference type="Proteomes" id="UP000198618"/>
    </source>
</evidence>
<sequence>MDKTRKKNIHVMAEKKRRNWYIHLLIFAILQLVFFIFDNRFSWSIFGLNDIGEWFVSDFTSLKEGVQIYDSQPLNSLLVIWGIVLLIDTIITLYFMIRIRGNGKTE</sequence>
<proteinExistence type="predicted"/>
<accession>A0A1I0EQR5</accession>
<dbReference type="OrthoDB" id="1683959at2"/>
<keyword evidence="1" id="KW-0812">Transmembrane</keyword>
<dbReference type="STRING" id="930131.SAMN05216389_11256"/>
<evidence type="ECO:0008006" key="4">
    <source>
        <dbReference type="Google" id="ProtNLM"/>
    </source>
</evidence>
<reference evidence="2 3" key="1">
    <citation type="submission" date="2016-10" db="EMBL/GenBank/DDBJ databases">
        <authorList>
            <person name="de Groot N.N."/>
        </authorList>
    </citation>
    <scope>NUCLEOTIDE SEQUENCE [LARGE SCALE GENOMIC DNA]</scope>
    <source>
        <strain evidence="2 3">IBRC-M 10780</strain>
    </source>
</reference>
<dbReference type="Proteomes" id="UP000198618">
    <property type="component" value="Unassembled WGS sequence"/>
</dbReference>
<evidence type="ECO:0000313" key="2">
    <source>
        <dbReference type="EMBL" id="SET47798.1"/>
    </source>
</evidence>
<dbReference type="AlphaFoldDB" id="A0A1I0EQR5"/>
<dbReference type="RefSeq" id="WP_090870685.1">
    <property type="nucleotide sequence ID" value="NZ_FOHE01000012.1"/>
</dbReference>
<dbReference type="EMBL" id="FOHE01000012">
    <property type="protein sequence ID" value="SET47798.1"/>
    <property type="molecule type" value="Genomic_DNA"/>
</dbReference>
<gene>
    <name evidence="2" type="ORF">SAMN05216389_11256</name>
</gene>
<feature type="transmembrane region" description="Helical" evidence="1">
    <location>
        <begin position="78"/>
        <end position="97"/>
    </location>
</feature>
<name>A0A1I0EQR5_9BACI</name>
<evidence type="ECO:0000256" key="1">
    <source>
        <dbReference type="SAM" id="Phobius"/>
    </source>
</evidence>
<keyword evidence="1" id="KW-1133">Transmembrane helix</keyword>
<organism evidence="2 3">
    <name type="scientific">Oceanobacillus limi</name>
    <dbReference type="NCBI Taxonomy" id="930131"/>
    <lineage>
        <taxon>Bacteria</taxon>
        <taxon>Bacillati</taxon>
        <taxon>Bacillota</taxon>
        <taxon>Bacilli</taxon>
        <taxon>Bacillales</taxon>
        <taxon>Bacillaceae</taxon>
        <taxon>Oceanobacillus</taxon>
    </lineage>
</organism>
<keyword evidence="1" id="KW-0472">Membrane</keyword>
<keyword evidence="3" id="KW-1185">Reference proteome</keyword>